<dbReference type="EC" id="2.3.1.266" evidence="1"/>
<keyword evidence="1" id="KW-0687">Ribonucleoprotein</keyword>
<evidence type="ECO:0000313" key="1">
    <source>
        <dbReference type="EMBL" id="WAJ29053.1"/>
    </source>
</evidence>
<sequence>MTREGRRFVYWYLPWVWTLSFFDGLMAGSGELMATPLTLNDADAAAELHSEAFARPWSAEEFATLLGQEGSFGFAVRRVGHPDTPPAGFVLARKTLDEAEILTIAVDKRLRGRGIGRQLMDAVLQHLYAERARCLFLEVDEENQPALKLYKRLRFEEVGRRPAYYSDRSGKRTSALVLRRDFA</sequence>
<proteinExistence type="predicted"/>
<protein>
    <submittedName>
        <fullName evidence="1">Ribosomal protein S18-alanine N-acetyltransferase</fullName>
        <ecNumber evidence="1">2.3.1.266</ecNumber>
    </submittedName>
</protein>
<dbReference type="EMBL" id="CP113520">
    <property type="protein sequence ID" value="WAJ29053.1"/>
    <property type="molecule type" value="Genomic_DNA"/>
</dbReference>
<accession>A0ACD4NQK0</accession>
<reference evidence="1" key="1">
    <citation type="submission" date="2022-11" db="EMBL/GenBank/DDBJ databases">
        <title>beta-Carotene-producing bacterium, Jeongeuplla avenae sp. nov., alleviates the salt stress of Arabidopsis seedlings.</title>
        <authorList>
            <person name="Jiang L."/>
            <person name="Lee J."/>
        </authorList>
    </citation>
    <scope>NUCLEOTIDE SEQUENCE</scope>
    <source>
        <strain evidence="1">DY_R2A_6</strain>
    </source>
</reference>
<keyword evidence="2" id="KW-1185">Reference proteome</keyword>
<name>A0ACD4NQK0_9HYPH</name>
<dbReference type="Proteomes" id="UP001163223">
    <property type="component" value="Chromosome"/>
</dbReference>
<keyword evidence="1" id="KW-0689">Ribosomal protein</keyword>
<keyword evidence="1" id="KW-0808">Transferase</keyword>
<evidence type="ECO:0000313" key="2">
    <source>
        <dbReference type="Proteomes" id="UP001163223"/>
    </source>
</evidence>
<gene>
    <name evidence="1" type="primary">rimI</name>
    <name evidence="1" type="ORF">OXU80_02050</name>
</gene>
<organism evidence="1 2">
    <name type="scientific">Antarcticirhabdus aurantiaca</name>
    <dbReference type="NCBI Taxonomy" id="2606717"/>
    <lineage>
        <taxon>Bacteria</taxon>
        <taxon>Pseudomonadati</taxon>
        <taxon>Pseudomonadota</taxon>
        <taxon>Alphaproteobacteria</taxon>
        <taxon>Hyphomicrobiales</taxon>
        <taxon>Aurantimonadaceae</taxon>
        <taxon>Antarcticirhabdus</taxon>
    </lineage>
</organism>
<keyword evidence="1" id="KW-0012">Acyltransferase</keyword>